<dbReference type="eggNOG" id="ENOG502RR34">
    <property type="taxonomic scope" value="Eukaryota"/>
</dbReference>
<evidence type="ECO:0000313" key="2">
    <source>
        <dbReference type="EMBL" id="EFJ03406.1"/>
    </source>
</evidence>
<organism evidence="3">
    <name type="scientific">Schizophyllum commune (strain H4-8 / FGSC 9210)</name>
    <name type="common">Split gill fungus</name>
    <dbReference type="NCBI Taxonomy" id="578458"/>
    <lineage>
        <taxon>Eukaryota</taxon>
        <taxon>Fungi</taxon>
        <taxon>Dikarya</taxon>
        <taxon>Basidiomycota</taxon>
        <taxon>Agaricomycotina</taxon>
        <taxon>Agaricomycetes</taxon>
        <taxon>Agaricomycetidae</taxon>
        <taxon>Agaricales</taxon>
        <taxon>Schizophyllaceae</taxon>
        <taxon>Schizophyllum</taxon>
    </lineage>
</organism>
<dbReference type="VEuPathDB" id="FungiDB:SCHCODRAFT_02624525"/>
<dbReference type="Gene3D" id="3.40.630.30">
    <property type="match status" value="1"/>
</dbReference>
<dbReference type="EMBL" id="GL377302">
    <property type="protein sequence ID" value="EFJ03406.1"/>
    <property type="molecule type" value="Genomic_DNA"/>
</dbReference>
<feature type="domain" description="N-acetyltransferase" evidence="1">
    <location>
        <begin position="81"/>
        <end position="216"/>
    </location>
</feature>
<evidence type="ECO:0000259" key="1">
    <source>
        <dbReference type="PROSITE" id="PS51186"/>
    </source>
</evidence>
<dbReference type="CDD" id="cd04301">
    <property type="entry name" value="NAT_SF"/>
    <property type="match status" value="1"/>
</dbReference>
<dbReference type="InterPro" id="IPR052523">
    <property type="entry name" value="Trichothecene_AcTrans"/>
</dbReference>
<dbReference type="PANTHER" id="PTHR42791:SF1">
    <property type="entry name" value="N-ACETYLTRANSFERASE DOMAIN-CONTAINING PROTEIN"/>
    <property type="match status" value="1"/>
</dbReference>
<dbReference type="GO" id="GO:0016747">
    <property type="term" value="F:acyltransferase activity, transferring groups other than amino-acyl groups"/>
    <property type="evidence" value="ECO:0007669"/>
    <property type="project" value="InterPro"/>
</dbReference>
<keyword evidence="3" id="KW-1185">Reference proteome</keyword>
<dbReference type="PANTHER" id="PTHR42791">
    <property type="entry name" value="GNAT FAMILY ACETYLTRANSFERASE"/>
    <property type="match status" value="1"/>
</dbReference>
<dbReference type="SUPFAM" id="SSF55729">
    <property type="entry name" value="Acyl-CoA N-acyltransferases (Nat)"/>
    <property type="match status" value="1"/>
</dbReference>
<dbReference type="STRING" id="578458.D8PLK1"/>
<sequence length="224" mass="25499">MTEAAFPFTIRRVLNPTEEETVAIIDVMTEAFKTDPGSVLGFGKYLDLVIRPRNEYVVRAVLKTGEVYVCEDPKTHRIAAVATWLPPGKEAYETEAESQAAWDAIKVFFPEKEQRWLEEYAAGTHQLVVDSIGPNAERDEWYLQRIGVHPDYRAQGIASRMIREQLKKTDPHSVALQCTENMTPKVETYKRFGWEIKGKQSYTTLGGDITLYVMLRPSSKIQPS</sequence>
<reference evidence="2 3" key="1">
    <citation type="journal article" date="2010" name="Nat. Biotechnol.">
        <title>Genome sequence of the model mushroom Schizophyllum commune.</title>
        <authorList>
            <person name="Ohm R.A."/>
            <person name="de Jong J.F."/>
            <person name="Lugones L.G."/>
            <person name="Aerts A."/>
            <person name="Kothe E."/>
            <person name="Stajich J.E."/>
            <person name="de Vries R.P."/>
            <person name="Record E."/>
            <person name="Levasseur A."/>
            <person name="Baker S.E."/>
            <person name="Bartholomew K.A."/>
            <person name="Coutinho P.M."/>
            <person name="Erdmann S."/>
            <person name="Fowler T.J."/>
            <person name="Gathman A.C."/>
            <person name="Lombard V."/>
            <person name="Henrissat B."/>
            <person name="Knabe N."/>
            <person name="Kuees U."/>
            <person name="Lilly W.W."/>
            <person name="Lindquist E."/>
            <person name="Lucas S."/>
            <person name="Magnuson J.K."/>
            <person name="Piumi F."/>
            <person name="Raudaskoski M."/>
            <person name="Salamov A."/>
            <person name="Schmutz J."/>
            <person name="Schwarze F.W.M.R."/>
            <person name="vanKuyk P.A."/>
            <person name="Horton J.S."/>
            <person name="Grigoriev I.V."/>
            <person name="Woesten H.A.B."/>
        </authorList>
    </citation>
    <scope>NUCLEOTIDE SEQUENCE [LARGE SCALE GENOMIC DNA]</scope>
    <source>
        <strain evidence="3">H4-8 / FGSC 9210</strain>
    </source>
</reference>
<dbReference type="InterPro" id="IPR016181">
    <property type="entry name" value="Acyl_CoA_acyltransferase"/>
</dbReference>
<protein>
    <recommendedName>
        <fullName evidence="1">N-acetyltransferase domain-containing protein</fullName>
    </recommendedName>
</protein>
<dbReference type="PROSITE" id="PS51186">
    <property type="entry name" value="GNAT"/>
    <property type="match status" value="1"/>
</dbReference>
<dbReference type="AlphaFoldDB" id="D8PLK1"/>
<dbReference type="HOGENOM" id="CLU_086106_0_0_1"/>
<dbReference type="Proteomes" id="UP000007431">
    <property type="component" value="Unassembled WGS sequence"/>
</dbReference>
<dbReference type="InParanoid" id="D8PLK1"/>
<dbReference type="Pfam" id="PF13508">
    <property type="entry name" value="Acetyltransf_7"/>
    <property type="match status" value="1"/>
</dbReference>
<evidence type="ECO:0000313" key="3">
    <source>
        <dbReference type="Proteomes" id="UP000007431"/>
    </source>
</evidence>
<accession>D8PLK1</accession>
<proteinExistence type="predicted"/>
<name>D8PLK1_SCHCM</name>
<gene>
    <name evidence="2" type="ORF">SCHCODRAFT_231020</name>
</gene>
<dbReference type="OMA" id="PMEPEHK"/>
<dbReference type="InterPro" id="IPR000182">
    <property type="entry name" value="GNAT_dom"/>
</dbReference>